<name>A0A0A9G9N1_ARUDO</name>
<evidence type="ECO:0000256" key="1">
    <source>
        <dbReference type="SAM" id="MobiDB-lite"/>
    </source>
</evidence>
<accession>A0A0A9G9N1</accession>
<protein>
    <submittedName>
        <fullName evidence="2">Uncharacterized protein</fullName>
    </submittedName>
</protein>
<reference evidence="2" key="1">
    <citation type="submission" date="2014-09" db="EMBL/GenBank/DDBJ databases">
        <authorList>
            <person name="Magalhaes I.L.F."/>
            <person name="Oliveira U."/>
            <person name="Santos F.R."/>
            <person name="Vidigal T.H.D.A."/>
            <person name="Brescovit A.D."/>
            <person name="Santos A.J."/>
        </authorList>
    </citation>
    <scope>NUCLEOTIDE SEQUENCE</scope>
    <source>
        <tissue evidence="2">Shoot tissue taken approximately 20 cm above the soil surface</tissue>
    </source>
</reference>
<organism evidence="2">
    <name type="scientific">Arundo donax</name>
    <name type="common">Giant reed</name>
    <name type="synonym">Donax arundinaceus</name>
    <dbReference type="NCBI Taxonomy" id="35708"/>
    <lineage>
        <taxon>Eukaryota</taxon>
        <taxon>Viridiplantae</taxon>
        <taxon>Streptophyta</taxon>
        <taxon>Embryophyta</taxon>
        <taxon>Tracheophyta</taxon>
        <taxon>Spermatophyta</taxon>
        <taxon>Magnoliopsida</taxon>
        <taxon>Liliopsida</taxon>
        <taxon>Poales</taxon>
        <taxon>Poaceae</taxon>
        <taxon>PACMAD clade</taxon>
        <taxon>Arundinoideae</taxon>
        <taxon>Arundineae</taxon>
        <taxon>Arundo</taxon>
    </lineage>
</organism>
<feature type="region of interest" description="Disordered" evidence="1">
    <location>
        <begin position="91"/>
        <end position="135"/>
    </location>
</feature>
<evidence type="ECO:0000313" key="2">
    <source>
        <dbReference type="EMBL" id="JAE21167.1"/>
    </source>
</evidence>
<proteinExistence type="predicted"/>
<feature type="compositionally biased region" description="Basic and acidic residues" evidence="1">
    <location>
        <begin position="119"/>
        <end position="131"/>
    </location>
</feature>
<dbReference type="EMBL" id="GBRH01176729">
    <property type="protein sequence ID" value="JAE21167.1"/>
    <property type="molecule type" value="Transcribed_RNA"/>
</dbReference>
<feature type="compositionally biased region" description="Basic and acidic residues" evidence="1">
    <location>
        <begin position="95"/>
        <end position="104"/>
    </location>
</feature>
<dbReference type="AlphaFoldDB" id="A0A0A9G9N1"/>
<sequence length="205" mass="22185">MQAVDEAAITVDCETVTRWSGEGPVRRKLPQTSNGVDAVVVLEHDEQAAIAAVANETRGQHGCKGTAGGDGELLGLREWEKTFPAADFYNEDAEDAGRVERAEATEEGGVGDAAEPAPADERGVNQEGREVEAEDDLHEEVIVAKNQHDRGRRRGFGGLPVTLPLHPLHAGPPAVCRWLSQGPVDRSMLRLWTSKVYYVAKLRGI</sequence>
<reference evidence="2" key="2">
    <citation type="journal article" date="2015" name="Data Brief">
        <title>Shoot transcriptome of the giant reed, Arundo donax.</title>
        <authorList>
            <person name="Barrero R.A."/>
            <person name="Guerrero F.D."/>
            <person name="Moolhuijzen P."/>
            <person name="Goolsby J.A."/>
            <person name="Tidwell J."/>
            <person name="Bellgard S.E."/>
            <person name="Bellgard M.I."/>
        </authorList>
    </citation>
    <scope>NUCLEOTIDE SEQUENCE</scope>
    <source>
        <tissue evidence="2">Shoot tissue taken approximately 20 cm above the soil surface</tissue>
    </source>
</reference>